<protein>
    <recommendedName>
        <fullName evidence="4">ER membrane protein complex subunit 2</fullName>
    </recommendedName>
</protein>
<evidence type="ECO:0000313" key="7">
    <source>
        <dbReference type="Proteomes" id="UP001498771"/>
    </source>
</evidence>
<feature type="domain" description="EMC2 TPR-like" evidence="5">
    <location>
        <begin position="89"/>
        <end position="190"/>
    </location>
</feature>
<reference evidence="6 7" key="1">
    <citation type="submission" date="2024-03" db="EMBL/GenBank/DDBJ databases">
        <title>Genome-scale model development and genomic sequencing of the oleaginous clade Lipomyces.</title>
        <authorList>
            <consortium name="Lawrence Berkeley National Laboratory"/>
            <person name="Czajka J.J."/>
            <person name="Han Y."/>
            <person name="Kim J."/>
            <person name="Mondo S.J."/>
            <person name="Hofstad B.A."/>
            <person name="Robles A."/>
            <person name="Haridas S."/>
            <person name="Riley R."/>
            <person name="LaButti K."/>
            <person name="Pangilinan J."/>
            <person name="Andreopoulos W."/>
            <person name="Lipzen A."/>
            <person name="Yan J."/>
            <person name="Wang M."/>
            <person name="Ng V."/>
            <person name="Grigoriev I.V."/>
            <person name="Spatafora J.W."/>
            <person name="Magnuson J.K."/>
            <person name="Baker S.E."/>
            <person name="Pomraning K.R."/>
        </authorList>
    </citation>
    <scope>NUCLEOTIDE SEQUENCE [LARGE SCALE GENOMIC DNA]</scope>
    <source>
        <strain evidence="6 7">Phaff 52-87</strain>
    </source>
</reference>
<evidence type="ECO:0000256" key="3">
    <source>
        <dbReference type="PROSITE-ProRule" id="PRU00339"/>
    </source>
</evidence>
<dbReference type="Pfam" id="PF22890">
    <property type="entry name" value="TPR_EMC2"/>
    <property type="match status" value="1"/>
</dbReference>
<keyword evidence="7" id="KW-1185">Reference proteome</keyword>
<dbReference type="SMART" id="SM00028">
    <property type="entry name" value="TPR"/>
    <property type="match status" value="2"/>
</dbReference>
<comment type="function">
    <text evidence="4">Part of the endoplasmic reticulum membrane protein complex (EMC) that enables the energy-independent insertion into endoplasmic reticulum membranes of newly synthesized membrane proteins.</text>
</comment>
<comment type="subunit">
    <text evidence="4">Component of the ER membrane protein complex (EMC).</text>
</comment>
<dbReference type="InterPro" id="IPR019734">
    <property type="entry name" value="TPR_rpt"/>
</dbReference>
<dbReference type="Gene3D" id="1.25.40.10">
    <property type="entry name" value="Tetratricopeptide repeat domain"/>
    <property type="match status" value="1"/>
</dbReference>
<dbReference type="InterPro" id="IPR055217">
    <property type="entry name" value="TPR_EMC2"/>
</dbReference>
<dbReference type="SUPFAM" id="SSF48452">
    <property type="entry name" value="TPR-like"/>
    <property type="match status" value="1"/>
</dbReference>
<organism evidence="6 7">
    <name type="scientific">Myxozyma melibiosi</name>
    <dbReference type="NCBI Taxonomy" id="54550"/>
    <lineage>
        <taxon>Eukaryota</taxon>
        <taxon>Fungi</taxon>
        <taxon>Dikarya</taxon>
        <taxon>Ascomycota</taxon>
        <taxon>Saccharomycotina</taxon>
        <taxon>Lipomycetes</taxon>
        <taxon>Lipomycetales</taxon>
        <taxon>Lipomycetaceae</taxon>
        <taxon>Myxozyma</taxon>
    </lineage>
</organism>
<evidence type="ECO:0000313" key="6">
    <source>
        <dbReference type="EMBL" id="KAK7203957.1"/>
    </source>
</evidence>
<dbReference type="PANTHER" id="PTHR12760">
    <property type="entry name" value="TETRATRICOPEPTIDE REPEAT PROTEIN"/>
    <property type="match status" value="1"/>
</dbReference>
<comment type="similarity">
    <text evidence="4">Belongs to the EMC2 family.</text>
</comment>
<sequence length="282" mass="31048">MSPSELTALYERSYAFITSGTAARKLETGELYSVFELHFYLALLTSHDVEAAAILTTLSDRFGSGSPRVAVLEALNIEATETLAKALEFIDKRPETEIGAWKRRIAILKTTAGSAPATMKTQYVTELVKLVDHVPSDAEAWSELAHAYIDAGLYSQALFALHEVLLLVPLAYNINALVGEIGLKFSSVLQSQGSTALAEDKLVEAVKFFLRSVELCEDYVRGWTGVLVGSTRILQQSKPTADVKLYQLVQEMARKQLQKIVDTKDARAEDLAAAEMVLKNYK</sequence>
<dbReference type="GeneID" id="90036016"/>
<dbReference type="InterPro" id="IPR011990">
    <property type="entry name" value="TPR-like_helical_dom_sf"/>
</dbReference>
<keyword evidence="1" id="KW-0677">Repeat</keyword>
<accession>A0ABR1F2D7</accession>
<comment type="subcellular location">
    <subcellularLocation>
        <location evidence="4">Endoplasmic reticulum membrane</location>
        <topology evidence="4">Peripheral membrane protein</topology>
        <orientation evidence="4">Cytoplasmic side</orientation>
    </subcellularLocation>
</comment>
<dbReference type="Proteomes" id="UP001498771">
    <property type="component" value="Unassembled WGS sequence"/>
</dbReference>
<evidence type="ECO:0000259" key="5">
    <source>
        <dbReference type="Pfam" id="PF22890"/>
    </source>
</evidence>
<comment type="caution">
    <text evidence="6">The sequence shown here is derived from an EMBL/GenBank/DDBJ whole genome shotgun (WGS) entry which is preliminary data.</text>
</comment>
<proteinExistence type="inferred from homology"/>
<evidence type="ECO:0000256" key="2">
    <source>
        <dbReference type="ARBA" id="ARBA00022803"/>
    </source>
</evidence>
<feature type="repeat" description="TPR" evidence="3">
    <location>
        <begin position="138"/>
        <end position="171"/>
    </location>
</feature>
<keyword evidence="4" id="KW-0472">Membrane</keyword>
<evidence type="ECO:0000256" key="1">
    <source>
        <dbReference type="ARBA" id="ARBA00022737"/>
    </source>
</evidence>
<keyword evidence="4" id="KW-0256">Endoplasmic reticulum</keyword>
<evidence type="ECO:0000256" key="4">
    <source>
        <dbReference type="RuleBase" id="RU367091"/>
    </source>
</evidence>
<dbReference type="EMBL" id="JBBJBU010000010">
    <property type="protein sequence ID" value="KAK7203957.1"/>
    <property type="molecule type" value="Genomic_DNA"/>
</dbReference>
<dbReference type="PROSITE" id="PS50005">
    <property type="entry name" value="TPR"/>
    <property type="match status" value="1"/>
</dbReference>
<dbReference type="RefSeq" id="XP_064766990.1">
    <property type="nucleotide sequence ID" value="XM_064910504.1"/>
</dbReference>
<dbReference type="InterPro" id="IPR039856">
    <property type="entry name" value="EMC2-like"/>
</dbReference>
<name>A0ABR1F2D7_9ASCO</name>
<gene>
    <name evidence="6" type="ORF">BZA70DRAFT_240555</name>
</gene>
<keyword evidence="2 3" id="KW-0802">TPR repeat</keyword>